<dbReference type="Pfam" id="PF04357">
    <property type="entry name" value="TamB"/>
    <property type="match status" value="1"/>
</dbReference>
<evidence type="ECO:0000313" key="7">
    <source>
        <dbReference type="EMBL" id="MDC7716235.1"/>
    </source>
</evidence>
<dbReference type="PANTHER" id="PTHR36985:SF1">
    <property type="entry name" value="TRANSLOCATION AND ASSEMBLY MODULE SUBUNIT TAMB"/>
    <property type="match status" value="1"/>
</dbReference>
<evidence type="ECO:0000256" key="5">
    <source>
        <dbReference type="SAM" id="Phobius"/>
    </source>
</evidence>
<dbReference type="InterPro" id="IPR007452">
    <property type="entry name" value="TamB_C"/>
</dbReference>
<evidence type="ECO:0000313" key="8">
    <source>
        <dbReference type="Proteomes" id="UP001219956"/>
    </source>
</evidence>
<name>A0ABT5IUH6_9NEIS</name>
<evidence type="ECO:0000256" key="3">
    <source>
        <dbReference type="ARBA" id="ARBA00022989"/>
    </source>
</evidence>
<organism evidence="7 8">
    <name type="scientific">Vogesella aquatica</name>
    <dbReference type="NCBI Taxonomy" id="2984206"/>
    <lineage>
        <taxon>Bacteria</taxon>
        <taxon>Pseudomonadati</taxon>
        <taxon>Pseudomonadota</taxon>
        <taxon>Betaproteobacteria</taxon>
        <taxon>Neisseriales</taxon>
        <taxon>Chromobacteriaceae</taxon>
        <taxon>Vogesella</taxon>
    </lineage>
</organism>
<comment type="subcellular location">
    <subcellularLocation>
        <location evidence="1">Membrane</location>
        <topology evidence="1">Single-pass membrane protein</topology>
    </subcellularLocation>
</comment>
<accession>A0ABT5IUH6</accession>
<dbReference type="RefSeq" id="WP_272750664.1">
    <property type="nucleotide sequence ID" value="NZ_JAQQLF010000004.1"/>
</dbReference>
<comment type="caution">
    <text evidence="7">The sequence shown here is derived from an EMBL/GenBank/DDBJ whole genome shotgun (WGS) entry which is preliminary data.</text>
</comment>
<protein>
    <submittedName>
        <fullName evidence="7">Translocation/assembly module TamB domain-containing protein</fullName>
    </submittedName>
</protein>
<keyword evidence="2 5" id="KW-0812">Transmembrane</keyword>
<keyword evidence="3 5" id="KW-1133">Transmembrane helix</keyword>
<keyword evidence="4 5" id="KW-0472">Membrane</keyword>
<keyword evidence="8" id="KW-1185">Reference proteome</keyword>
<evidence type="ECO:0000259" key="6">
    <source>
        <dbReference type="Pfam" id="PF04357"/>
    </source>
</evidence>
<evidence type="ECO:0000256" key="2">
    <source>
        <dbReference type="ARBA" id="ARBA00022692"/>
    </source>
</evidence>
<reference evidence="7 8" key="1">
    <citation type="submission" date="2023-01" db="EMBL/GenBank/DDBJ databases">
        <title>Novel species of the genus Vogesella isolated from rivers.</title>
        <authorList>
            <person name="Lu H."/>
        </authorList>
    </citation>
    <scope>NUCLEOTIDE SEQUENCE [LARGE SCALE GENOMIC DNA]</scope>
    <source>
        <strain evidence="7 8">DC21W</strain>
    </source>
</reference>
<feature type="transmembrane region" description="Helical" evidence="5">
    <location>
        <begin position="28"/>
        <end position="47"/>
    </location>
</feature>
<gene>
    <name evidence="7" type="ORF">PQU95_03240</name>
</gene>
<feature type="domain" description="Translocation and assembly module TamB C-terminal" evidence="6">
    <location>
        <begin position="942"/>
        <end position="1269"/>
    </location>
</feature>
<evidence type="ECO:0000256" key="1">
    <source>
        <dbReference type="ARBA" id="ARBA00004167"/>
    </source>
</evidence>
<dbReference type="PANTHER" id="PTHR36985">
    <property type="entry name" value="TRANSLOCATION AND ASSEMBLY MODULE SUBUNIT TAMB"/>
    <property type="match status" value="1"/>
</dbReference>
<proteinExistence type="predicted"/>
<sequence>MNPQHPTPDTPPEDTMPALPRRRLLGRLFWLLCLLPVLLLGASGWWLTATPAGFATLWRWASQLSAGQLQLGHVQGTLWQGFTLQDLRWKTPDSQLGISRLTLDWQPQALWQRQLHIRQLALGTVSWQSRPDPQPKPAQPPADLSLPLAIRLDSLSLAQLQLPAQKLQLQNLQASYRYQAAQHQLQLSQLGTPWGALGGQLALGDASPFALQGRVHYQGRLDDVATQGQLGMSGSLLLPQLQGEVNARGLLIALNGKLAPFDVTPLRRLRQLDLRVGGINPQAFQPDWPQAALALSVQLKPQDADTVAGGLSLVNSQPGALSAKRLPLSLLWGDFRIHQDTLQLPGLTAQLAGGQLTLRGQASASALALQLGLAGLDSQAVDSSLPAHKVSGTVAVSGSPQLPALALKLASGKLAVESRVALAEKPRRVKLDDLLLRTGLGRFQGKGQYLIDDKALGFDGRFISFDPGLLDARLPRGNVNGQLLASARLASQPQGDVSLKFAPSQLGGAELAGQLALKWQTQRISAVNADLSLGRNRLQAQGAYGVAGDTLKLQLAAPDLSPLGPAFSGELNARLALAGTPARPDISAQVQASRLALPGGVQLASLDADGRSGTAEDSPFQLTLQGRGLQAGGQRLDDITLNSSGVRAAHQLSLALRGQLQGKPQTLSLALQGGLDTHTLRWRGTLASLQADGAVPLRLAAPAALQLAQDSVTLAPSRWQALGSSWQLGDTSWQQAAGWRSQGQVNALALSALAPWWTPPLPQDLVLAGQWSLAGQHGLPQGKIALQRLSGDLTLPAQGSHPAQSLGLSRAMLQLGLGENAPFSLQLDTRFGRVGGEGSINLPAGSTSLDAASINGRLTAAVPALAILQSRMPAGTELDGSLAANLTLAGPLLAPQLGGTLSGQGLRFVERKNGIRLEEGVLAARLQNRSLLIDTLQFGRAAELSASGELALDGSTPMAAVTLKLNRFAVLDRPGRRLLVSGSSKIGIEQGRAMVRGNFTVDHGRFDLPKLGGPQLSSDVYVVGRTVDEGGKALPLGLDLTVTLSDDVRFAGNGLDAWLGGDIRLLAQPGGQLQARGQIRVDKGRFKAYGQDLDINRGVVSFTGALDNPSLDIRAKRRMSQVGAGVEITGSVLTPTVKLVADEAMSEKDKLSWLILNRAATSGERDSDIAGASAGGLLAGMVNDKVGLFDDVGVQSRAESTSATGTVSPAEQVVVLGKQLTRELYVGYEYGLRSAEQAIRLNYQLSQKLSLVGRMGYEVSSELRYTLRFD</sequence>
<evidence type="ECO:0000256" key="4">
    <source>
        <dbReference type="ARBA" id="ARBA00023136"/>
    </source>
</evidence>
<dbReference type="EMBL" id="JAQQLF010000004">
    <property type="protein sequence ID" value="MDC7716235.1"/>
    <property type="molecule type" value="Genomic_DNA"/>
</dbReference>
<dbReference type="Proteomes" id="UP001219956">
    <property type="component" value="Unassembled WGS sequence"/>
</dbReference>